<feature type="region of interest" description="Disordered" evidence="1">
    <location>
        <begin position="1"/>
        <end position="20"/>
    </location>
</feature>
<name>A0AAV2CTM7_9ROSI</name>
<dbReference type="EMBL" id="OZ034814">
    <property type="protein sequence ID" value="CAL1359892.1"/>
    <property type="molecule type" value="Genomic_DNA"/>
</dbReference>
<proteinExistence type="predicted"/>
<gene>
    <name evidence="2" type="ORF">LTRI10_LOCUS7358</name>
</gene>
<organism evidence="2 3">
    <name type="scientific">Linum trigynum</name>
    <dbReference type="NCBI Taxonomy" id="586398"/>
    <lineage>
        <taxon>Eukaryota</taxon>
        <taxon>Viridiplantae</taxon>
        <taxon>Streptophyta</taxon>
        <taxon>Embryophyta</taxon>
        <taxon>Tracheophyta</taxon>
        <taxon>Spermatophyta</taxon>
        <taxon>Magnoliopsida</taxon>
        <taxon>eudicotyledons</taxon>
        <taxon>Gunneridae</taxon>
        <taxon>Pentapetalae</taxon>
        <taxon>rosids</taxon>
        <taxon>fabids</taxon>
        <taxon>Malpighiales</taxon>
        <taxon>Linaceae</taxon>
        <taxon>Linum</taxon>
    </lineage>
</organism>
<dbReference type="AlphaFoldDB" id="A0AAV2CTM7"/>
<reference evidence="2 3" key="1">
    <citation type="submission" date="2024-04" db="EMBL/GenBank/DDBJ databases">
        <authorList>
            <person name="Fracassetti M."/>
        </authorList>
    </citation>
    <scope>NUCLEOTIDE SEQUENCE [LARGE SCALE GENOMIC DNA]</scope>
</reference>
<sequence length="210" mass="22585">MTVSEENPPKPNGAGTQRDGGAVIADLLHRLVWPRKIRDFRFTSAPEIPVLLSGILGKKSRVNFQNCVPRRKFPNPFTTLLEECRLILGNAGARPYKTSPLLANQSLCSERNTEHSAEKNLAHPPDQQLSDSDLRLGIGPLPSLSSAGFLVIGCPVLRVRPSRPIDVGASQELLALGSLPSWPVGIRLSPLMPTGVSAVQGNPQIPLSPA</sequence>
<evidence type="ECO:0000313" key="3">
    <source>
        <dbReference type="Proteomes" id="UP001497516"/>
    </source>
</evidence>
<accession>A0AAV2CTM7</accession>
<protein>
    <submittedName>
        <fullName evidence="2">Uncharacterized protein</fullName>
    </submittedName>
</protein>
<keyword evidence="3" id="KW-1185">Reference proteome</keyword>
<evidence type="ECO:0000256" key="1">
    <source>
        <dbReference type="SAM" id="MobiDB-lite"/>
    </source>
</evidence>
<dbReference type="Proteomes" id="UP001497516">
    <property type="component" value="Chromosome 10"/>
</dbReference>
<evidence type="ECO:0000313" key="2">
    <source>
        <dbReference type="EMBL" id="CAL1359892.1"/>
    </source>
</evidence>